<protein>
    <recommendedName>
        <fullName evidence="4">SDR family NAD(P)-dependent oxidoreductase</fullName>
    </recommendedName>
</protein>
<proteinExistence type="inferred from homology"/>
<dbReference type="PANTHER" id="PTHR43669">
    <property type="entry name" value="5-KETO-D-GLUCONATE 5-REDUCTASE"/>
    <property type="match status" value="1"/>
</dbReference>
<name>A0A382U999_9ZZZZ</name>
<dbReference type="PANTHER" id="PTHR43669:SF14">
    <property type="entry name" value="OXIDOREDUCTASE"/>
    <property type="match status" value="1"/>
</dbReference>
<evidence type="ECO:0008006" key="4">
    <source>
        <dbReference type="Google" id="ProtNLM"/>
    </source>
</evidence>
<feature type="non-terminal residue" evidence="3">
    <location>
        <position position="126"/>
    </location>
</feature>
<dbReference type="Pfam" id="PF00106">
    <property type="entry name" value="adh_short"/>
    <property type="match status" value="1"/>
</dbReference>
<evidence type="ECO:0000256" key="1">
    <source>
        <dbReference type="ARBA" id="ARBA00006484"/>
    </source>
</evidence>
<dbReference type="GO" id="GO:0016491">
    <property type="term" value="F:oxidoreductase activity"/>
    <property type="evidence" value="ECO:0007669"/>
    <property type="project" value="UniProtKB-KW"/>
</dbReference>
<feature type="non-terminal residue" evidence="3">
    <location>
        <position position="1"/>
    </location>
</feature>
<dbReference type="InterPro" id="IPR002347">
    <property type="entry name" value="SDR_fam"/>
</dbReference>
<evidence type="ECO:0000313" key="3">
    <source>
        <dbReference type="EMBL" id="SVD30577.1"/>
    </source>
</evidence>
<dbReference type="AlphaFoldDB" id="A0A382U999"/>
<dbReference type="Gene3D" id="3.40.50.720">
    <property type="entry name" value="NAD(P)-binding Rossmann-like Domain"/>
    <property type="match status" value="1"/>
</dbReference>
<keyword evidence="2" id="KW-0560">Oxidoreductase</keyword>
<dbReference type="CDD" id="cd05233">
    <property type="entry name" value="SDR_c"/>
    <property type="match status" value="1"/>
</dbReference>
<dbReference type="InterPro" id="IPR036291">
    <property type="entry name" value="NAD(P)-bd_dom_sf"/>
</dbReference>
<evidence type="ECO:0000256" key="2">
    <source>
        <dbReference type="ARBA" id="ARBA00023002"/>
    </source>
</evidence>
<accession>A0A382U999</accession>
<gene>
    <name evidence="3" type="ORF">METZ01_LOCUS383431</name>
</gene>
<comment type="similarity">
    <text evidence="1">Belongs to the short-chain dehydrogenases/reductases (SDR) family.</text>
</comment>
<dbReference type="SUPFAM" id="SSF51735">
    <property type="entry name" value="NAD(P)-binding Rossmann-fold domains"/>
    <property type="match status" value="1"/>
</dbReference>
<dbReference type="PRINTS" id="PR00081">
    <property type="entry name" value="GDHRDH"/>
</dbReference>
<reference evidence="3" key="1">
    <citation type="submission" date="2018-05" db="EMBL/GenBank/DDBJ databases">
        <authorList>
            <person name="Lanie J.A."/>
            <person name="Ng W.-L."/>
            <person name="Kazmierczak K.M."/>
            <person name="Andrzejewski T.M."/>
            <person name="Davidsen T.M."/>
            <person name="Wayne K.J."/>
            <person name="Tettelin H."/>
            <person name="Glass J.I."/>
            <person name="Rusch D."/>
            <person name="Podicherti R."/>
            <person name="Tsui H.-C.T."/>
            <person name="Winkler M.E."/>
        </authorList>
    </citation>
    <scope>NUCLEOTIDE SEQUENCE</scope>
</reference>
<organism evidence="3">
    <name type="scientific">marine metagenome</name>
    <dbReference type="NCBI Taxonomy" id="408172"/>
    <lineage>
        <taxon>unclassified sequences</taxon>
        <taxon>metagenomes</taxon>
        <taxon>ecological metagenomes</taxon>
    </lineage>
</organism>
<sequence length="126" mass="13127">VIESKDLNFKGQRVLVTGAAGGIGSAMVAAFTAHGGELILADFDGEAIEKQARELGTAAFHQYDQSNAASISKMAASVGTVDVLCNNAGMIEAGPFLEQSPEIIQRIISIDLIGPMLIARHIGEGM</sequence>
<dbReference type="EMBL" id="UINC01142314">
    <property type="protein sequence ID" value="SVD30577.1"/>
    <property type="molecule type" value="Genomic_DNA"/>
</dbReference>